<proteinExistence type="inferred from homology"/>
<gene>
    <name evidence="9" type="primary">cyoE</name>
    <name evidence="8" type="synonym">ctaB</name>
    <name evidence="9" type="ORF">KP014_26325</name>
</gene>
<evidence type="ECO:0000256" key="4">
    <source>
        <dbReference type="ARBA" id="ARBA00022989"/>
    </source>
</evidence>
<dbReference type="PANTHER" id="PTHR43448:SF2">
    <property type="entry name" value="PROTOHEME IX FARNESYLTRANSFERASE, MITOCHONDRIAL"/>
    <property type="match status" value="1"/>
</dbReference>
<feature type="transmembrane region" description="Helical" evidence="8">
    <location>
        <begin position="242"/>
        <end position="259"/>
    </location>
</feature>
<dbReference type="NCBIfam" id="TIGR01473">
    <property type="entry name" value="cyoE_ctaB"/>
    <property type="match status" value="1"/>
</dbReference>
<comment type="function">
    <text evidence="8">Converts heme B (protoheme IX) to heme O by substitution of the vinyl group on carbon 2 of heme B porphyrin ring with a hydroxyethyl farnesyl side group.</text>
</comment>
<sequence>MKEELEYVNNQWRYQASSDSAAMSAKLPPEAERASWRDFITVTKPGIIRSNLIAAFAGFWLASGWDVSYGKLLLTLIGTMLVMASACVFNNYFDRDLDMKMERTKKRGLPTGRLKPNTVLLYAAALGIAGLITLFLFSGILAGLFGIVGMFVYVVVYTLWLKRTSTWSTSVGAISGAMPPVIGYVAVTGKVDLGAWLLFAMLFLWQPPHFWALGIRRKEEYRNAGFPLLPVVKGTRRTKIQMIPYVALLVPVSVFMYGFGYAGIYYLIVSAGLSLTWLYLTLKGLKAKDDDAWAKQNFFFSINYLTLSLIALVLNTIHG</sequence>
<dbReference type="Gene3D" id="1.10.357.140">
    <property type="entry name" value="UbiA prenyltransferase"/>
    <property type="match status" value="1"/>
</dbReference>
<protein>
    <recommendedName>
        <fullName evidence="8">Protoheme IX farnesyltransferase</fullName>
        <ecNumber evidence="8">2.5.1.141</ecNumber>
    </recommendedName>
    <alternativeName>
        <fullName evidence="8">Heme B farnesyltransferase</fullName>
    </alternativeName>
    <alternativeName>
        <fullName evidence="8">Heme O synthase</fullName>
    </alternativeName>
</protein>
<feature type="transmembrane region" description="Helical" evidence="8">
    <location>
        <begin position="193"/>
        <end position="213"/>
    </location>
</feature>
<keyword evidence="5 8" id="KW-0350">Heme biosynthesis</keyword>
<keyword evidence="4 8" id="KW-1133">Transmembrane helix</keyword>
<dbReference type="EC" id="2.5.1.141" evidence="8"/>
<feature type="transmembrane region" description="Helical" evidence="8">
    <location>
        <begin position="265"/>
        <end position="285"/>
    </location>
</feature>
<feature type="transmembrane region" description="Helical" evidence="8">
    <location>
        <begin position="297"/>
        <end position="317"/>
    </location>
</feature>
<comment type="subcellular location">
    <subcellularLocation>
        <location evidence="8">Cell membrane</location>
        <topology evidence="8">Multi-pass membrane protein</topology>
    </subcellularLocation>
    <subcellularLocation>
        <location evidence="1">Membrane</location>
        <topology evidence="1">Multi-pass membrane protein</topology>
    </subcellularLocation>
</comment>
<comment type="pathway">
    <text evidence="8">Porphyrin-containing compound metabolism; heme O biosynthesis; heme O from protoheme: step 1/1.</text>
</comment>
<feature type="transmembrane region" description="Helical" evidence="8">
    <location>
        <begin position="167"/>
        <end position="187"/>
    </location>
</feature>
<name>A0ABX8HAU1_9BACL</name>
<dbReference type="InterPro" id="IPR044878">
    <property type="entry name" value="UbiA_sf"/>
</dbReference>
<dbReference type="PROSITE" id="PS00943">
    <property type="entry name" value="UBIA"/>
    <property type="match status" value="1"/>
</dbReference>
<evidence type="ECO:0000256" key="3">
    <source>
        <dbReference type="ARBA" id="ARBA00022692"/>
    </source>
</evidence>
<reference evidence="9 10" key="1">
    <citation type="submission" date="2021-06" db="EMBL/GenBank/DDBJ databases">
        <title>Whole genome sequence of Paenibacillus sophorae DSM23020 for comparative genomics.</title>
        <authorList>
            <person name="Kim M.-J."/>
            <person name="Lee G."/>
            <person name="Shin J.-H."/>
        </authorList>
    </citation>
    <scope>NUCLEOTIDE SEQUENCE [LARGE SCALE GENOMIC DNA]</scope>
    <source>
        <strain evidence="9 10">DSM 23020</strain>
    </source>
</reference>
<dbReference type="RefSeq" id="WP_051500000.1">
    <property type="nucleotide sequence ID" value="NZ_FODH01000019.1"/>
</dbReference>
<dbReference type="HAMAP" id="MF_00154">
    <property type="entry name" value="CyoE_CtaB"/>
    <property type="match status" value="1"/>
</dbReference>
<dbReference type="NCBIfam" id="NF003348">
    <property type="entry name" value="PRK04375.1-1"/>
    <property type="match status" value="1"/>
</dbReference>
<evidence type="ECO:0000313" key="9">
    <source>
        <dbReference type="EMBL" id="QWU15354.1"/>
    </source>
</evidence>
<dbReference type="InterPro" id="IPR030470">
    <property type="entry name" value="UbiA_prenylTrfase_CS"/>
</dbReference>
<dbReference type="InterPro" id="IPR000537">
    <property type="entry name" value="UbiA_prenyltransferase"/>
</dbReference>
<keyword evidence="6 8" id="KW-0472">Membrane</keyword>
<evidence type="ECO:0000256" key="5">
    <source>
        <dbReference type="ARBA" id="ARBA00023133"/>
    </source>
</evidence>
<comment type="catalytic activity">
    <reaction evidence="7 8">
        <text>heme b + (2E,6E)-farnesyl diphosphate + H2O = Fe(II)-heme o + diphosphate</text>
        <dbReference type="Rhea" id="RHEA:28070"/>
        <dbReference type="ChEBI" id="CHEBI:15377"/>
        <dbReference type="ChEBI" id="CHEBI:33019"/>
        <dbReference type="ChEBI" id="CHEBI:60344"/>
        <dbReference type="ChEBI" id="CHEBI:60530"/>
        <dbReference type="ChEBI" id="CHEBI:175763"/>
        <dbReference type="EC" id="2.5.1.141"/>
    </reaction>
</comment>
<evidence type="ECO:0000256" key="2">
    <source>
        <dbReference type="ARBA" id="ARBA00022679"/>
    </source>
</evidence>
<comment type="subunit">
    <text evidence="8">Interacts with CtaA.</text>
</comment>
<organism evidence="9 10">
    <name type="scientific">Paenibacillus sophorae</name>
    <dbReference type="NCBI Taxonomy" id="1333845"/>
    <lineage>
        <taxon>Bacteria</taxon>
        <taxon>Bacillati</taxon>
        <taxon>Bacillota</taxon>
        <taxon>Bacilli</taxon>
        <taxon>Bacillales</taxon>
        <taxon>Paenibacillaceae</taxon>
        <taxon>Paenibacillus</taxon>
    </lineage>
</organism>
<dbReference type="Proteomes" id="UP000683429">
    <property type="component" value="Chromosome"/>
</dbReference>
<comment type="miscellaneous">
    <text evidence="8">Carbon 2 of the heme B porphyrin ring is defined according to the Fischer nomenclature.</text>
</comment>
<dbReference type="InterPro" id="IPR006369">
    <property type="entry name" value="Protohaem_IX_farnesylTrfase"/>
</dbReference>
<evidence type="ECO:0000256" key="7">
    <source>
        <dbReference type="ARBA" id="ARBA00047690"/>
    </source>
</evidence>
<comment type="similarity">
    <text evidence="8">Belongs to the UbiA prenyltransferase family. Protoheme IX farnesyltransferase subfamily.</text>
</comment>
<dbReference type="CDD" id="cd13957">
    <property type="entry name" value="PT_UbiA_Cox10"/>
    <property type="match status" value="1"/>
</dbReference>
<keyword evidence="10" id="KW-1185">Reference proteome</keyword>
<evidence type="ECO:0000256" key="6">
    <source>
        <dbReference type="ARBA" id="ARBA00023136"/>
    </source>
</evidence>
<keyword evidence="8" id="KW-1003">Cell membrane</keyword>
<dbReference type="PANTHER" id="PTHR43448">
    <property type="entry name" value="PROTOHEME IX FARNESYLTRANSFERASE, MITOCHONDRIAL"/>
    <property type="match status" value="1"/>
</dbReference>
<keyword evidence="3 8" id="KW-0812">Transmembrane</keyword>
<evidence type="ECO:0000313" key="10">
    <source>
        <dbReference type="Proteomes" id="UP000683429"/>
    </source>
</evidence>
<feature type="transmembrane region" description="Helical" evidence="8">
    <location>
        <begin position="140"/>
        <end position="160"/>
    </location>
</feature>
<feature type="transmembrane region" description="Helical" evidence="8">
    <location>
        <begin position="114"/>
        <end position="134"/>
    </location>
</feature>
<keyword evidence="2 8" id="KW-0808">Transferase</keyword>
<accession>A0ABX8HAU1</accession>
<dbReference type="NCBIfam" id="NF003349">
    <property type="entry name" value="PRK04375.1-2"/>
    <property type="match status" value="1"/>
</dbReference>
<feature type="transmembrane region" description="Helical" evidence="8">
    <location>
        <begin position="46"/>
        <end position="65"/>
    </location>
</feature>
<dbReference type="Pfam" id="PF01040">
    <property type="entry name" value="UbiA"/>
    <property type="match status" value="1"/>
</dbReference>
<evidence type="ECO:0000256" key="8">
    <source>
        <dbReference type="HAMAP-Rule" id="MF_00154"/>
    </source>
</evidence>
<feature type="transmembrane region" description="Helical" evidence="8">
    <location>
        <begin position="71"/>
        <end position="93"/>
    </location>
</feature>
<dbReference type="EMBL" id="CP076607">
    <property type="protein sequence ID" value="QWU15354.1"/>
    <property type="molecule type" value="Genomic_DNA"/>
</dbReference>
<evidence type="ECO:0000256" key="1">
    <source>
        <dbReference type="ARBA" id="ARBA00004141"/>
    </source>
</evidence>